<evidence type="ECO:0000259" key="1">
    <source>
        <dbReference type="Pfam" id="PF16289"/>
    </source>
</evidence>
<organism evidence="2 3">
    <name type="scientific">Sphingobium cloacae</name>
    <dbReference type="NCBI Taxonomy" id="120107"/>
    <lineage>
        <taxon>Bacteria</taxon>
        <taxon>Pseudomonadati</taxon>
        <taxon>Pseudomonadota</taxon>
        <taxon>Alphaproteobacteria</taxon>
        <taxon>Sphingomonadales</taxon>
        <taxon>Sphingomonadaceae</taxon>
        <taxon>Sphingobium</taxon>
    </lineage>
</organism>
<sequence length="236" mass="24860">MSAVADVAASIVAAGAPLLFIDTCSLLDIVRGQRDAFTRDQATAAVAIIDLIEAGKLSLVLPEQITNEMADNFQGVQKDGTKSIQALNDRVRQMHEIMTAFGGTGPAIVLPAPADYENLADAIVARYLAKSSIADTTKSATHKAAQRVITATAPAASGKQSYKDCLVLESCLEALSAARSLGFRAGAYFLSSNIAEYGDAAKKTLHPQLVTDFAAHGLDFAKSFLELRYTPAIAAL</sequence>
<dbReference type="KEGG" id="sclo:SCLO_1022890"/>
<keyword evidence="3" id="KW-1185">Reference proteome</keyword>
<gene>
    <name evidence="2" type="ORF">SCLO_1022890</name>
</gene>
<proteinExistence type="predicted"/>
<dbReference type="Proteomes" id="UP000218272">
    <property type="component" value="Chromosome SCLO_1"/>
</dbReference>
<dbReference type="Pfam" id="PF16289">
    <property type="entry name" value="PIN_12"/>
    <property type="match status" value="1"/>
</dbReference>
<protein>
    <recommendedName>
        <fullName evidence="1">DUF4935 domain-containing protein</fullName>
    </recommendedName>
</protein>
<dbReference type="EMBL" id="AP017655">
    <property type="protein sequence ID" value="BAV65329.1"/>
    <property type="molecule type" value="Genomic_DNA"/>
</dbReference>
<accession>A0A1E1F493</accession>
<reference evidence="2 3" key="1">
    <citation type="submission" date="2016-10" db="EMBL/GenBank/DDBJ databases">
        <title>Complete Genome Sequence of the Nonylphenol-Degrading Bacterium Sphingobium cloacae JCM 10874T.</title>
        <authorList>
            <person name="Ootsuka M."/>
            <person name="Nishizawa T."/>
            <person name="Ohta H."/>
        </authorList>
    </citation>
    <scope>NUCLEOTIDE SEQUENCE [LARGE SCALE GENOMIC DNA]</scope>
    <source>
        <strain evidence="2 3">JCM 10874</strain>
    </source>
</reference>
<name>A0A1E1F493_9SPHN</name>
<dbReference type="OrthoDB" id="8781767at2"/>
<dbReference type="RefSeq" id="WP_066520890.1">
    <property type="nucleotide sequence ID" value="NZ_AP017655.1"/>
</dbReference>
<dbReference type="AlphaFoldDB" id="A0A1E1F493"/>
<evidence type="ECO:0000313" key="2">
    <source>
        <dbReference type="EMBL" id="BAV65329.1"/>
    </source>
</evidence>
<evidence type="ECO:0000313" key="3">
    <source>
        <dbReference type="Proteomes" id="UP000218272"/>
    </source>
</evidence>
<feature type="domain" description="DUF4935" evidence="1">
    <location>
        <begin position="19"/>
        <end position="195"/>
    </location>
</feature>
<dbReference type="InterPro" id="IPR032557">
    <property type="entry name" value="DUF4935"/>
</dbReference>